<dbReference type="InterPro" id="IPR004360">
    <property type="entry name" value="Glyas_Fos-R_dOase_dom"/>
</dbReference>
<dbReference type="InterPro" id="IPR037523">
    <property type="entry name" value="VOC_core"/>
</dbReference>
<dbReference type="PANTHER" id="PTHR33993">
    <property type="entry name" value="GLYOXALASE-RELATED"/>
    <property type="match status" value="1"/>
</dbReference>
<reference evidence="2 3" key="1">
    <citation type="submission" date="2019-04" db="EMBL/GenBank/DDBJ databases">
        <authorList>
            <person name="Hwang J.C."/>
        </authorList>
    </citation>
    <scope>NUCLEOTIDE SEQUENCE [LARGE SCALE GENOMIC DNA]</scope>
    <source>
        <strain evidence="2 3">IMCC35002</strain>
    </source>
</reference>
<dbReference type="Gene3D" id="3.10.180.10">
    <property type="entry name" value="2,3-Dihydroxybiphenyl 1,2-Dioxygenase, domain 1"/>
    <property type="match status" value="1"/>
</dbReference>
<dbReference type="PROSITE" id="PS51819">
    <property type="entry name" value="VOC"/>
    <property type="match status" value="1"/>
</dbReference>
<dbReference type="Pfam" id="PF00903">
    <property type="entry name" value="Glyoxalase"/>
    <property type="match status" value="1"/>
</dbReference>
<comment type="caution">
    <text evidence="2">The sequence shown here is derived from an EMBL/GenBank/DDBJ whole genome shotgun (WGS) entry which is preliminary data.</text>
</comment>
<dbReference type="RefSeq" id="WP_136864208.1">
    <property type="nucleotide sequence ID" value="NZ_SWCJ01000012.1"/>
</dbReference>
<evidence type="ECO:0000313" key="2">
    <source>
        <dbReference type="EMBL" id="TKB53340.1"/>
    </source>
</evidence>
<protein>
    <submittedName>
        <fullName evidence="2">VOC family protein</fullName>
    </submittedName>
</protein>
<evidence type="ECO:0000313" key="3">
    <source>
        <dbReference type="Proteomes" id="UP000305675"/>
    </source>
</evidence>
<keyword evidence="3" id="KW-1185">Reference proteome</keyword>
<dbReference type="PANTHER" id="PTHR33993:SF14">
    <property type="entry name" value="GB|AAF24581.1"/>
    <property type="match status" value="1"/>
</dbReference>
<organism evidence="2 3">
    <name type="scientific">Ferrimonas aestuarii</name>
    <dbReference type="NCBI Taxonomy" id="2569539"/>
    <lineage>
        <taxon>Bacteria</taxon>
        <taxon>Pseudomonadati</taxon>
        <taxon>Pseudomonadota</taxon>
        <taxon>Gammaproteobacteria</taxon>
        <taxon>Alteromonadales</taxon>
        <taxon>Ferrimonadaceae</taxon>
        <taxon>Ferrimonas</taxon>
    </lineage>
</organism>
<dbReference type="InterPro" id="IPR029068">
    <property type="entry name" value="Glyas_Bleomycin-R_OHBP_Dase"/>
</dbReference>
<dbReference type="OrthoDB" id="9793039at2"/>
<dbReference type="SUPFAM" id="SSF54593">
    <property type="entry name" value="Glyoxalase/Bleomycin resistance protein/Dihydroxybiphenyl dioxygenase"/>
    <property type="match status" value="1"/>
</dbReference>
<accession>A0A4U1BM20</accession>
<evidence type="ECO:0000259" key="1">
    <source>
        <dbReference type="PROSITE" id="PS51819"/>
    </source>
</evidence>
<dbReference type="InterPro" id="IPR052164">
    <property type="entry name" value="Anthracycline_SecMetBiosynth"/>
</dbReference>
<dbReference type="Proteomes" id="UP000305675">
    <property type="component" value="Unassembled WGS sequence"/>
</dbReference>
<proteinExistence type="predicted"/>
<feature type="domain" description="VOC" evidence="1">
    <location>
        <begin position="10"/>
        <end position="123"/>
    </location>
</feature>
<sequence length="126" mass="13658">MSSPFTTHGAVSWHELSTSDPVAAKAFYGQVFGWQFETKPMPQGDYEIILIDDEGIGGIMKSPDPHVPTAWTGYVTVDDIDAVASKVTELGGKVLFGPEDIPEVGRFCWIQDPQGAVIAAITYLPM</sequence>
<dbReference type="AlphaFoldDB" id="A0A4U1BM20"/>
<dbReference type="EMBL" id="SWCJ01000012">
    <property type="protein sequence ID" value="TKB53340.1"/>
    <property type="molecule type" value="Genomic_DNA"/>
</dbReference>
<name>A0A4U1BM20_9GAMM</name>
<gene>
    <name evidence="2" type="ORF">FCL42_14845</name>
</gene>
<dbReference type="CDD" id="cd07247">
    <property type="entry name" value="SgaA_N_like"/>
    <property type="match status" value="1"/>
</dbReference>